<accession>A0A2T4AQ95</accession>
<name>A0A2T4AQ95_TRIHA</name>
<protein>
    <submittedName>
        <fullName evidence="2">Uncharacterized protein</fullName>
    </submittedName>
</protein>
<keyword evidence="3" id="KW-1185">Reference proteome</keyword>
<gene>
    <name evidence="2" type="ORF">M431DRAFT_504072</name>
</gene>
<dbReference type="Proteomes" id="UP000241690">
    <property type="component" value="Unassembled WGS sequence"/>
</dbReference>
<sequence length="93" mass="10474">MSVYKWRKQSKTNKPAPESSREPAPGCQDEVVEACMLPWEPRPTAHATASAPKERPSLEKMRARLIHVILHLGEGARSRYIRITEQCLAIALP</sequence>
<proteinExistence type="predicted"/>
<dbReference type="EMBL" id="KZ679676">
    <property type="protein sequence ID" value="PTB59108.1"/>
    <property type="molecule type" value="Genomic_DNA"/>
</dbReference>
<dbReference type="GeneID" id="36626974"/>
<feature type="compositionally biased region" description="Basic residues" evidence="1">
    <location>
        <begin position="1"/>
        <end position="11"/>
    </location>
</feature>
<evidence type="ECO:0000313" key="2">
    <source>
        <dbReference type="EMBL" id="PTB59108.1"/>
    </source>
</evidence>
<evidence type="ECO:0000256" key="1">
    <source>
        <dbReference type="SAM" id="MobiDB-lite"/>
    </source>
</evidence>
<reference evidence="2 3" key="1">
    <citation type="submission" date="2016-07" db="EMBL/GenBank/DDBJ databases">
        <title>Multiple horizontal gene transfer events from other fungi enriched the ability of initially mycotrophic Trichoderma (Ascomycota) to feed on dead plant biomass.</title>
        <authorList>
            <consortium name="DOE Joint Genome Institute"/>
            <person name="Aerts A."/>
            <person name="Atanasova L."/>
            <person name="Chenthamara K."/>
            <person name="Zhang J."/>
            <person name="Grujic M."/>
            <person name="Henrissat B."/>
            <person name="Kuo A."/>
            <person name="Salamov A."/>
            <person name="Lipzen A."/>
            <person name="Labutti K."/>
            <person name="Barry K."/>
            <person name="Miao Y."/>
            <person name="Rahimi M.J."/>
            <person name="Shen Q."/>
            <person name="Grigoriev I.V."/>
            <person name="Kubicek C.P."/>
            <person name="Druzhinina I.S."/>
        </authorList>
    </citation>
    <scope>NUCLEOTIDE SEQUENCE [LARGE SCALE GENOMIC DNA]</scope>
    <source>
        <strain evidence="2 3">CBS 226.95</strain>
    </source>
</reference>
<dbReference type="RefSeq" id="XP_024778785.1">
    <property type="nucleotide sequence ID" value="XM_024918405.1"/>
</dbReference>
<dbReference type="AlphaFoldDB" id="A0A2T4AQ95"/>
<organism evidence="2 3">
    <name type="scientific">Trichoderma harzianum CBS 226.95</name>
    <dbReference type="NCBI Taxonomy" id="983964"/>
    <lineage>
        <taxon>Eukaryota</taxon>
        <taxon>Fungi</taxon>
        <taxon>Dikarya</taxon>
        <taxon>Ascomycota</taxon>
        <taxon>Pezizomycotina</taxon>
        <taxon>Sordariomycetes</taxon>
        <taxon>Hypocreomycetidae</taxon>
        <taxon>Hypocreales</taxon>
        <taxon>Hypocreaceae</taxon>
        <taxon>Trichoderma</taxon>
    </lineage>
</organism>
<evidence type="ECO:0000313" key="3">
    <source>
        <dbReference type="Proteomes" id="UP000241690"/>
    </source>
</evidence>
<feature type="region of interest" description="Disordered" evidence="1">
    <location>
        <begin position="1"/>
        <end position="27"/>
    </location>
</feature>